<dbReference type="UniPathway" id="UPA00204"/>
<comment type="pathway">
    <text evidence="11">Sulfur metabolism; glutathione metabolism.</text>
</comment>
<dbReference type="GO" id="GO:0006750">
    <property type="term" value="P:glutathione biosynthetic process"/>
    <property type="evidence" value="ECO:0007669"/>
    <property type="project" value="UniProtKB-KW"/>
</dbReference>
<evidence type="ECO:0000256" key="10">
    <source>
        <dbReference type="PIRSR" id="PIRSR600101-2"/>
    </source>
</evidence>
<evidence type="ECO:0000256" key="11">
    <source>
        <dbReference type="RuleBase" id="RU368036"/>
    </source>
</evidence>
<feature type="active site" description="Nucleophile" evidence="9">
    <location>
        <position position="359"/>
    </location>
</feature>
<dbReference type="PRINTS" id="PR01210">
    <property type="entry name" value="GGTRANSPTASE"/>
</dbReference>
<proteinExistence type="inferred from homology"/>
<keyword evidence="14" id="KW-1185">Reference proteome</keyword>
<evidence type="ECO:0000256" key="9">
    <source>
        <dbReference type="PIRSR" id="PIRSR600101-1"/>
    </source>
</evidence>
<name>A0A7V7KG60_9GAMM</name>
<dbReference type="Proteomes" id="UP000486760">
    <property type="component" value="Unassembled WGS sequence"/>
</dbReference>
<evidence type="ECO:0000256" key="12">
    <source>
        <dbReference type="SAM" id="MobiDB-lite"/>
    </source>
</evidence>
<comment type="subunit">
    <text evidence="11">This enzyme consists of two polypeptide chains, which are synthesized in precursor form from a single polypeptide.</text>
</comment>
<dbReference type="PANTHER" id="PTHR43199">
    <property type="entry name" value="GLUTATHIONE HYDROLASE"/>
    <property type="match status" value="1"/>
</dbReference>
<dbReference type="InterPro" id="IPR029055">
    <property type="entry name" value="Ntn_hydrolases_N"/>
</dbReference>
<evidence type="ECO:0000313" key="13">
    <source>
        <dbReference type="EMBL" id="KAA0012250.1"/>
    </source>
</evidence>
<protein>
    <recommendedName>
        <fullName evidence="11">Glutathione hydrolase proenzyme</fullName>
        <ecNumber evidence="11">2.3.2.2</ecNumber>
        <ecNumber evidence="11">3.4.19.13</ecNumber>
    </recommendedName>
    <component>
        <recommendedName>
            <fullName evidence="11">Glutathione hydrolase large chain</fullName>
        </recommendedName>
    </component>
    <component>
        <recommendedName>
            <fullName evidence="11">Glutathione hydrolase small chain</fullName>
        </recommendedName>
    </component>
</protein>
<evidence type="ECO:0000256" key="1">
    <source>
        <dbReference type="ARBA" id="ARBA00001049"/>
    </source>
</evidence>
<evidence type="ECO:0000256" key="4">
    <source>
        <dbReference type="ARBA" id="ARBA00022679"/>
    </source>
</evidence>
<dbReference type="InterPro" id="IPR043137">
    <property type="entry name" value="GGT_ssub_C"/>
</dbReference>
<dbReference type="EMBL" id="VTPY01000004">
    <property type="protein sequence ID" value="KAA0012250.1"/>
    <property type="molecule type" value="Genomic_DNA"/>
</dbReference>
<dbReference type="GO" id="GO:0006751">
    <property type="term" value="P:glutathione catabolic process"/>
    <property type="evidence" value="ECO:0007669"/>
    <property type="project" value="UniProtKB-UniRule"/>
</dbReference>
<dbReference type="InterPro" id="IPR043138">
    <property type="entry name" value="GGT_lsub"/>
</dbReference>
<keyword evidence="5 11" id="KW-0378">Hydrolase</keyword>
<feature type="binding site" evidence="10">
    <location>
        <begin position="418"/>
        <end position="419"/>
    </location>
    <ligand>
        <name>L-glutamate</name>
        <dbReference type="ChEBI" id="CHEBI:29985"/>
    </ligand>
</feature>
<keyword evidence="6 11" id="KW-0865">Zymogen</keyword>
<dbReference type="GO" id="GO:0036374">
    <property type="term" value="F:glutathione hydrolase activity"/>
    <property type="evidence" value="ECO:0007669"/>
    <property type="project" value="UniProtKB-UniRule"/>
</dbReference>
<comment type="catalytic activity">
    <reaction evidence="8 11">
        <text>an N-terminal (5-L-glutamyl)-[peptide] + an alpha-amino acid = 5-L-glutamyl amino acid + an N-terminal L-alpha-aminoacyl-[peptide]</text>
        <dbReference type="Rhea" id="RHEA:23904"/>
        <dbReference type="Rhea" id="RHEA-COMP:9780"/>
        <dbReference type="Rhea" id="RHEA-COMP:9795"/>
        <dbReference type="ChEBI" id="CHEBI:77644"/>
        <dbReference type="ChEBI" id="CHEBI:78597"/>
        <dbReference type="ChEBI" id="CHEBI:78599"/>
        <dbReference type="ChEBI" id="CHEBI:78608"/>
        <dbReference type="EC" id="2.3.2.2"/>
    </reaction>
</comment>
<evidence type="ECO:0000256" key="2">
    <source>
        <dbReference type="ARBA" id="ARBA00001089"/>
    </source>
</evidence>
<dbReference type="EC" id="2.3.2.2" evidence="11"/>
<comment type="catalytic activity">
    <reaction evidence="2 11">
        <text>glutathione + H2O = L-cysteinylglycine + L-glutamate</text>
        <dbReference type="Rhea" id="RHEA:28807"/>
        <dbReference type="ChEBI" id="CHEBI:15377"/>
        <dbReference type="ChEBI" id="CHEBI:29985"/>
        <dbReference type="ChEBI" id="CHEBI:57925"/>
        <dbReference type="ChEBI" id="CHEBI:61694"/>
        <dbReference type="EC" id="3.4.19.13"/>
    </reaction>
</comment>
<comment type="similarity">
    <text evidence="3 11">Belongs to the gamma-glutamyltransferase family.</text>
</comment>
<comment type="caution">
    <text evidence="13">The sequence shown here is derived from an EMBL/GenBank/DDBJ whole genome shotgun (WGS) entry which is preliminary data.</text>
</comment>
<dbReference type="PANTHER" id="PTHR43199:SF1">
    <property type="entry name" value="GLUTATHIONE HYDROLASE PROENZYME"/>
    <property type="match status" value="1"/>
</dbReference>
<dbReference type="InterPro" id="IPR000101">
    <property type="entry name" value="GGT_peptidase"/>
</dbReference>
<accession>A0A7V7KG60</accession>
<evidence type="ECO:0000256" key="8">
    <source>
        <dbReference type="ARBA" id="ARBA00047417"/>
    </source>
</evidence>
<comment type="catalytic activity">
    <reaction evidence="1 11">
        <text>an S-substituted glutathione + H2O = an S-substituted L-cysteinylglycine + L-glutamate</text>
        <dbReference type="Rhea" id="RHEA:59468"/>
        <dbReference type="ChEBI" id="CHEBI:15377"/>
        <dbReference type="ChEBI" id="CHEBI:29985"/>
        <dbReference type="ChEBI" id="CHEBI:90779"/>
        <dbReference type="ChEBI" id="CHEBI:143103"/>
        <dbReference type="EC" id="3.4.19.13"/>
    </reaction>
</comment>
<evidence type="ECO:0000313" key="14">
    <source>
        <dbReference type="Proteomes" id="UP000486760"/>
    </source>
</evidence>
<organism evidence="13 14">
    <name type="scientific">Billgrantia pellis</name>
    <dbReference type="NCBI Taxonomy" id="2606936"/>
    <lineage>
        <taxon>Bacteria</taxon>
        <taxon>Pseudomonadati</taxon>
        <taxon>Pseudomonadota</taxon>
        <taxon>Gammaproteobacteria</taxon>
        <taxon>Oceanospirillales</taxon>
        <taxon>Halomonadaceae</taxon>
        <taxon>Billgrantia</taxon>
    </lineage>
</organism>
<dbReference type="Gene3D" id="1.10.246.130">
    <property type="match status" value="1"/>
</dbReference>
<keyword evidence="4 11" id="KW-0808">Transferase</keyword>
<dbReference type="SUPFAM" id="SSF56235">
    <property type="entry name" value="N-terminal nucleophile aminohydrolases (Ntn hydrolases)"/>
    <property type="match status" value="1"/>
</dbReference>
<dbReference type="InterPro" id="IPR051792">
    <property type="entry name" value="GGT_bact"/>
</dbReference>
<sequence>MRNATIVAPQPEAVEAGAQVLERGGNAIDAALACAFVQGVVDPQMSGIGGFGSMQVYMPKRGIHEILEFYAHASVAATSDMWLDKLVGQSRDGFGFILEDNLSEIGYQACCTPGSLKGYETALRDYGTWDWADLIEPAIRYAEQGFMVRPHMHWYWTKDQSGDGQTNTLEKLRFSATGRRVYFHEDGSLLRVGEILRNPDLGKTLRRIAESGDASIFYHGEIAEAIADDFAVHGGLIGREDLAQYAISKAEPVWGSYRGRRIASSPPPGSGFPMIELLQILENFDLAAMRPGSVDYVRTLFEAMKRMTIDKETYMGDPTYVDVPIERLLSKAHASAHAESIRRGERAYVERLDDSQRDTTHISVVDAEGNAVALTHSLGSPSGVITDGLGFMYNGLMARFDPRPGRAASIAPRKRRASSAAPTIVFSGNEPEIVIGAPGGSYIAPTVAQGIISMIDHNMDIHAAIAAPRIVGVSNTIDICNRIRRSVSGTLRAEGYEVIRSPQTYAFAALHGIHIRNGRSAGAADPQRDGMAISVDPLMRN</sequence>
<gene>
    <name evidence="13" type="primary">ggt</name>
    <name evidence="13" type="ORF">F0A17_11945</name>
</gene>
<keyword evidence="11" id="KW-0317">Glutathione biosynthesis</keyword>
<feature type="region of interest" description="Disordered" evidence="12">
    <location>
        <begin position="519"/>
        <end position="541"/>
    </location>
</feature>
<reference evidence="13 14" key="1">
    <citation type="submission" date="2019-08" db="EMBL/GenBank/DDBJ databases">
        <title>Bioinformatics analysis of the strain L3 and L5.</title>
        <authorList>
            <person name="Li X."/>
        </authorList>
    </citation>
    <scope>NUCLEOTIDE SEQUENCE [LARGE SCALE GENOMIC DNA]</scope>
    <source>
        <strain evidence="13 14">L5</strain>
    </source>
</reference>
<evidence type="ECO:0000256" key="3">
    <source>
        <dbReference type="ARBA" id="ARBA00009381"/>
    </source>
</evidence>
<comment type="PTM">
    <text evidence="11">Cleaved by autocatalysis into a large and a small subunit.</text>
</comment>
<dbReference type="Pfam" id="PF01019">
    <property type="entry name" value="G_glu_transpept"/>
    <property type="match status" value="1"/>
</dbReference>
<dbReference type="GO" id="GO:0103068">
    <property type="term" value="F:leukotriene C4 gamma-glutamyl transferase activity"/>
    <property type="evidence" value="ECO:0007669"/>
    <property type="project" value="UniProtKB-EC"/>
</dbReference>
<dbReference type="AlphaFoldDB" id="A0A7V7KG60"/>
<dbReference type="EC" id="3.4.19.13" evidence="11"/>
<evidence type="ECO:0000256" key="5">
    <source>
        <dbReference type="ARBA" id="ARBA00022801"/>
    </source>
</evidence>
<evidence type="ECO:0000256" key="7">
    <source>
        <dbReference type="ARBA" id="ARBA00023315"/>
    </source>
</evidence>
<feature type="binding site" evidence="10">
    <location>
        <position position="440"/>
    </location>
    <ligand>
        <name>L-glutamate</name>
        <dbReference type="ChEBI" id="CHEBI:29985"/>
    </ligand>
</feature>
<dbReference type="Gene3D" id="3.60.20.40">
    <property type="match status" value="1"/>
</dbReference>
<dbReference type="NCBIfam" id="TIGR00066">
    <property type="entry name" value="g_glut_trans"/>
    <property type="match status" value="1"/>
</dbReference>
<evidence type="ECO:0000256" key="6">
    <source>
        <dbReference type="ARBA" id="ARBA00023145"/>
    </source>
</evidence>
<keyword evidence="7 11" id="KW-0012">Acyltransferase</keyword>